<accession>A0AA35RZ06</accession>
<dbReference type="Gene3D" id="3.40.640.10">
    <property type="entry name" value="Type I PLP-dependent aspartate aminotransferase-like (Major domain)"/>
    <property type="match status" value="1"/>
</dbReference>
<evidence type="ECO:0000256" key="1">
    <source>
        <dbReference type="ARBA" id="ARBA00008954"/>
    </source>
</evidence>
<dbReference type="PANTHER" id="PTHR45688:SF13">
    <property type="entry name" value="ALANINE--GLYOXYLATE AMINOTRANSFERASE 2-LIKE"/>
    <property type="match status" value="1"/>
</dbReference>
<dbReference type="GO" id="GO:0030170">
    <property type="term" value="F:pyridoxal phosphate binding"/>
    <property type="evidence" value="ECO:0007669"/>
    <property type="project" value="InterPro"/>
</dbReference>
<reference evidence="4" key="1">
    <citation type="submission" date="2023-03" db="EMBL/GenBank/DDBJ databases">
        <authorList>
            <person name="Steffen K."/>
            <person name="Cardenas P."/>
        </authorList>
    </citation>
    <scope>NUCLEOTIDE SEQUENCE</scope>
</reference>
<evidence type="ECO:0000256" key="3">
    <source>
        <dbReference type="RuleBase" id="RU003560"/>
    </source>
</evidence>
<evidence type="ECO:0000313" key="4">
    <source>
        <dbReference type="EMBL" id="CAI8020355.1"/>
    </source>
</evidence>
<dbReference type="CDD" id="cd00610">
    <property type="entry name" value="OAT_like"/>
    <property type="match status" value="1"/>
</dbReference>
<keyword evidence="2 3" id="KW-0663">Pyridoxal phosphate</keyword>
<comment type="similarity">
    <text evidence="1 3">Belongs to the class-III pyridoxal-phosphate-dependent aminotransferase family.</text>
</comment>
<dbReference type="InterPro" id="IPR005814">
    <property type="entry name" value="Aminotrans_3"/>
</dbReference>
<sequence>MATSNATLGERDDAAIAGIQKLRFNPLAARGGRGSYLTADDGRAILDLSASATAASLGYGHPAVIEAVTKAMADMAGASLLMYPNEPAAALAEALLETMPGDAERRVWYGHSGSDANDAAARVLEAATGRPRFISFIGSYHGGVAGSMSISGHTAMTHTLPRPGLLLLPYPDPYRPRFSPEAVLDMLDYQFETTCPPEQVAAVFIEPIMSDGGLIVPPAGFLKALEERCRRHGILTVLDEVKVGLGRSGALHAFSHEGMEPDMVVLGKGLGGGLPLSALIGPAAIMDHRPAFAIQTTGGNPVCTAAGLAVLRTVLDEDLPRRAAQVGTALMEGLRQLAERHEMIGDVRGRGLAIGVDLVTDRESRAPVPATTTAKVIVRAYELGASFIYVGLAANVLEITPPLVLSDAECEEGLAIIDKALGDVAAGLVPDEAVQAYMNW</sequence>
<protein>
    <submittedName>
        <fullName evidence="4">2-aminohexano-6-lactam racemase</fullName>
    </submittedName>
</protein>
<organism evidence="4 5">
    <name type="scientific">Geodia barretti</name>
    <name type="common">Barrett's horny sponge</name>
    <dbReference type="NCBI Taxonomy" id="519541"/>
    <lineage>
        <taxon>Eukaryota</taxon>
        <taxon>Metazoa</taxon>
        <taxon>Porifera</taxon>
        <taxon>Demospongiae</taxon>
        <taxon>Heteroscleromorpha</taxon>
        <taxon>Tetractinellida</taxon>
        <taxon>Astrophorina</taxon>
        <taxon>Geodiidae</taxon>
        <taxon>Geodia</taxon>
    </lineage>
</organism>
<dbReference type="InterPro" id="IPR015422">
    <property type="entry name" value="PyrdxlP-dep_Trfase_small"/>
</dbReference>
<dbReference type="EMBL" id="CASHTH010001824">
    <property type="protein sequence ID" value="CAI8020355.1"/>
    <property type="molecule type" value="Genomic_DNA"/>
</dbReference>
<dbReference type="Proteomes" id="UP001174909">
    <property type="component" value="Unassembled WGS sequence"/>
</dbReference>
<dbReference type="PIRSF" id="PIRSF000521">
    <property type="entry name" value="Transaminase_4ab_Lys_Orn"/>
    <property type="match status" value="1"/>
</dbReference>
<dbReference type="SUPFAM" id="SSF53383">
    <property type="entry name" value="PLP-dependent transferases"/>
    <property type="match status" value="1"/>
</dbReference>
<dbReference type="InterPro" id="IPR015421">
    <property type="entry name" value="PyrdxlP-dep_Trfase_major"/>
</dbReference>
<gene>
    <name evidence="4" type="ORF">GBAR_LOCUS12178</name>
</gene>
<keyword evidence="5" id="KW-1185">Reference proteome</keyword>
<name>A0AA35RZ06_GEOBA</name>
<dbReference type="InterPro" id="IPR015424">
    <property type="entry name" value="PyrdxlP-dep_Trfase"/>
</dbReference>
<dbReference type="AlphaFoldDB" id="A0AA35RZ06"/>
<dbReference type="PANTHER" id="PTHR45688">
    <property type="match status" value="1"/>
</dbReference>
<proteinExistence type="inferred from homology"/>
<dbReference type="Gene3D" id="3.90.1150.10">
    <property type="entry name" value="Aspartate Aminotransferase, domain 1"/>
    <property type="match status" value="1"/>
</dbReference>
<dbReference type="Pfam" id="PF00202">
    <property type="entry name" value="Aminotran_3"/>
    <property type="match status" value="1"/>
</dbReference>
<evidence type="ECO:0000313" key="5">
    <source>
        <dbReference type="Proteomes" id="UP001174909"/>
    </source>
</evidence>
<comment type="caution">
    <text evidence="4">The sequence shown here is derived from an EMBL/GenBank/DDBJ whole genome shotgun (WGS) entry which is preliminary data.</text>
</comment>
<evidence type="ECO:0000256" key="2">
    <source>
        <dbReference type="ARBA" id="ARBA00022898"/>
    </source>
</evidence>
<dbReference type="GO" id="GO:0005739">
    <property type="term" value="C:mitochondrion"/>
    <property type="evidence" value="ECO:0007669"/>
    <property type="project" value="TreeGrafter"/>
</dbReference>
<dbReference type="GO" id="GO:0008483">
    <property type="term" value="F:transaminase activity"/>
    <property type="evidence" value="ECO:0007669"/>
    <property type="project" value="InterPro"/>
</dbReference>